<keyword evidence="2" id="KW-1185">Reference proteome</keyword>
<sequence length="170" mass="19206">MNPFSSEQGQELNAALDRWFARRHGIDLNAASERLDQLHDDYEQFRGLTDKLQRALTQHTFNCERCGRPVLRLVKLTESAFVISETGSSLPPATGDRDRAAEFVEAARWFNRHRHRPDLPTVVPLEWFAGLDGPFPFPLTCDCLTRHLGAAFVSERLLGDGKTTMLPVDS</sequence>
<reference evidence="1 2" key="1">
    <citation type="submission" date="2016-06" db="EMBL/GenBank/DDBJ databases">
        <title>Complete genome sequence of a saline-alkali tolerant type strain Dietzia timorensis ID05-A0528T.</title>
        <authorList>
            <person name="Wu X."/>
        </authorList>
    </citation>
    <scope>NUCLEOTIDE SEQUENCE [LARGE SCALE GENOMIC DNA]</scope>
    <source>
        <strain evidence="1 2">ID05-A0528</strain>
    </source>
</reference>
<dbReference type="KEGG" id="dtm:BJL86_0438"/>
<evidence type="ECO:0000313" key="2">
    <source>
        <dbReference type="Proteomes" id="UP000186104"/>
    </source>
</evidence>
<dbReference type="RefSeq" id="WP_067478345.1">
    <property type="nucleotide sequence ID" value="NZ_CP015961.1"/>
</dbReference>
<dbReference type="Proteomes" id="UP000186104">
    <property type="component" value="Chromosome"/>
</dbReference>
<evidence type="ECO:0000313" key="1">
    <source>
        <dbReference type="EMBL" id="ANI91247.1"/>
    </source>
</evidence>
<name>A0A173LIZ8_9ACTN</name>
<dbReference type="STRING" id="499555.BJL86_0438"/>
<gene>
    <name evidence="1" type="ORF">BJL86_0438</name>
</gene>
<dbReference type="EMBL" id="CP015961">
    <property type="protein sequence ID" value="ANI91247.1"/>
    <property type="molecule type" value="Genomic_DNA"/>
</dbReference>
<organism evidence="1 2">
    <name type="scientific">Dietzia timorensis</name>
    <dbReference type="NCBI Taxonomy" id="499555"/>
    <lineage>
        <taxon>Bacteria</taxon>
        <taxon>Bacillati</taxon>
        <taxon>Actinomycetota</taxon>
        <taxon>Actinomycetes</taxon>
        <taxon>Mycobacteriales</taxon>
        <taxon>Dietziaceae</taxon>
        <taxon>Dietzia</taxon>
    </lineage>
</organism>
<proteinExistence type="predicted"/>
<protein>
    <submittedName>
        <fullName evidence="1">Uncharacterized protein</fullName>
    </submittedName>
</protein>
<dbReference type="AlphaFoldDB" id="A0A173LIZ8"/>
<accession>A0A173LIZ8</accession>